<keyword evidence="1" id="KW-1133">Transmembrane helix</keyword>
<organism evidence="2 3">
    <name type="scientific">Methylobrevis albus</name>
    <dbReference type="NCBI Taxonomy" id="2793297"/>
    <lineage>
        <taxon>Bacteria</taxon>
        <taxon>Pseudomonadati</taxon>
        <taxon>Pseudomonadota</taxon>
        <taxon>Alphaproteobacteria</taxon>
        <taxon>Hyphomicrobiales</taxon>
        <taxon>Pleomorphomonadaceae</taxon>
        <taxon>Methylobrevis</taxon>
    </lineage>
</organism>
<dbReference type="Proteomes" id="UP000631694">
    <property type="component" value="Unassembled WGS sequence"/>
</dbReference>
<dbReference type="InterPro" id="IPR009325">
    <property type="entry name" value="DUF983"/>
</dbReference>
<comment type="caution">
    <text evidence="2">The sequence shown here is derived from an EMBL/GenBank/DDBJ whole genome shotgun (WGS) entry which is preliminary data.</text>
</comment>
<evidence type="ECO:0000256" key="1">
    <source>
        <dbReference type="SAM" id="Phobius"/>
    </source>
</evidence>
<keyword evidence="3" id="KW-1185">Reference proteome</keyword>
<sequence>MPIEMTSDPETAAELPPRSVWTALKRGMACRCPACGKGRLFRGYLTVADSCDACGEDLTAQRADDAPPYFTIVVVGHIMVPLVLMVERNYAPAIWLQMAVWIPLTILLSLFFLRPIKGMVVGYQWASYMHGFDTRSRADGAAEPAE</sequence>
<dbReference type="NCBIfam" id="NF004633">
    <property type="entry name" value="PRK05978.1"/>
    <property type="match status" value="1"/>
</dbReference>
<dbReference type="Pfam" id="PF06170">
    <property type="entry name" value="DUF983"/>
    <property type="match status" value="1"/>
</dbReference>
<reference evidence="2" key="1">
    <citation type="submission" date="2020-12" db="EMBL/GenBank/DDBJ databases">
        <title>Methylobrevis albus sp. nov., isolated from fresh water lack sediment.</title>
        <authorList>
            <person name="Zou Q."/>
        </authorList>
    </citation>
    <scope>NUCLEOTIDE SEQUENCE</scope>
    <source>
        <strain evidence="2">L22</strain>
    </source>
</reference>
<name>A0A931MY06_9HYPH</name>
<feature type="transmembrane region" description="Helical" evidence="1">
    <location>
        <begin position="92"/>
        <end position="113"/>
    </location>
</feature>
<evidence type="ECO:0000313" key="2">
    <source>
        <dbReference type="EMBL" id="MBH0236589.1"/>
    </source>
</evidence>
<dbReference type="AlphaFoldDB" id="A0A931MY06"/>
<dbReference type="EMBL" id="JADZLT010000039">
    <property type="protein sequence ID" value="MBH0236589.1"/>
    <property type="molecule type" value="Genomic_DNA"/>
</dbReference>
<keyword evidence="1" id="KW-0812">Transmembrane</keyword>
<keyword evidence="1" id="KW-0472">Membrane</keyword>
<accession>A0A931MY06</accession>
<feature type="transmembrane region" description="Helical" evidence="1">
    <location>
        <begin position="69"/>
        <end position="86"/>
    </location>
</feature>
<gene>
    <name evidence="2" type="ORF">I5731_02020</name>
</gene>
<protein>
    <submittedName>
        <fullName evidence="2">DUF983 domain-containing protein</fullName>
    </submittedName>
</protein>
<proteinExistence type="predicted"/>
<dbReference type="RefSeq" id="WP_197309687.1">
    <property type="nucleotide sequence ID" value="NZ_JADZLT010000039.1"/>
</dbReference>
<evidence type="ECO:0000313" key="3">
    <source>
        <dbReference type="Proteomes" id="UP000631694"/>
    </source>
</evidence>